<proteinExistence type="predicted"/>
<gene>
    <name evidence="1" type="ORF">T265_05702</name>
</gene>
<dbReference type="AlphaFoldDB" id="A0A074ZIT8"/>
<reference evidence="1 2" key="1">
    <citation type="submission" date="2013-11" db="EMBL/GenBank/DDBJ databases">
        <title>Opisthorchis viverrini - life in the bile duct.</title>
        <authorList>
            <person name="Young N.D."/>
            <person name="Nagarajan N."/>
            <person name="Lin S.J."/>
            <person name="Korhonen P.K."/>
            <person name="Jex A.R."/>
            <person name="Hall R.S."/>
            <person name="Safavi-Hemami H."/>
            <person name="Kaewkong W."/>
            <person name="Bertrand D."/>
            <person name="Gao S."/>
            <person name="Seet Q."/>
            <person name="Wongkham S."/>
            <person name="Teh B.T."/>
            <person name="Wongkham C."/>
            <person name="Intapan P.M."/>
            <person name="Maleewong W."/>
            <person name="Yang X."/>
            <person name="Hu M."/>
            <person name="Wang Z."/>
            <person name="Hofmann A."/>
            <person name="Sternberg P.W."/>
            <person name="Tan P."/>
            <person name="Wang J."/>
            <person name="Gasser R.B."/>
        </authorList>
    </citation>
    <scope>NUCLEOTIDE SEQUENCE [LARGE SCALE GENOMIC DNA]</scope>
</reference>
<organism evidence="1 2">
    <name type="scientific">Opisthorchis viverrini</name>
    <name type="common">Southeast Asian liver fluke</name>
    <dbReference type="NCBI Taxonomy" id="6198"/>
    <lineage>
        <taxon>Eukaryota</taxon>
        <taxon>Metazoa</taxon>
        <taxon>Spiralia</taxon>
        <taxon>Lophotrochozoa</taxon>
        <taxon>Platyhelminthes</taxon>
        <taxon>Trematoda</taxon>
        <taxon>Digenea</taxon>
        <taxon>Opisthorchiida</taxon>
        <taxon>Opisthorchiata</taxon>
        <taxon>Opisthorchiidae</taxon>
        <taxon>Opisthorchis</taxon>
    </lineage>
</organism>
<dbReference type="Proteomes" id="UP000054324">
    <property type="component" value="Unassembled WGS sequence"/>
</dbReference>
<dbReference type="EMBL" id="KL596728">
    <property type="protein sequence ID" value="KER27238.1"/>
    <property type="molecule type" value="Genomic_DNA"/>
</dbReference>
<evidence type="ECO:0000313" key="1">
    <source>
        <dbReference type="EMBL" id="KER27238.1"/>
    </source>
</evidence>
<evidence type="ECO:0000313" key="2">
    <source>
        <dbReference type="Proteomes" id="UP000054324"/>
    </source>
</evidence>
<accession>A0A074ZIT8</accession>
<sequence>MTCRSSRSWSVAWRTMSAVTGRMQIASDTTRGSIAIVAMMVASVSDLLESMSRDSAPACPRAGSHEPTKKLHCRQQATIIATKRTYDVNFGRATPSNFQQQKQFEEAQLRLAESLIRSMSAEATKTVGPPTSSTDAVASWIIEFNFDAESGRTFESWLKKYEDMLKPPVIPIIFERFEVDRRVTNSLIISGIQ</sequence>
<keyword evidence="2" id="KW-1185">Reference proteome</keyword>
<dbReference type="KEGG" id="ovi:T265_05702"/>
<dbReference type="RefSeq" id="XP_009169035.1">
    <property type="nucleotide sequence ID" value="XM_009170771.1"/>
</dbReference>
<name>A0A074ZIT8_OPIVI</name>
<dbReference type="CTD" id="20319884"/>
<dbReference type="GeneID" id="20319884"/>
<protein>
    <submittedName>
        <fullName evidence="1">Uncharacterized protein</fullName>
    </submittedName>
</protein>